<feature type="domain" description="Carboxymuconolactone decarboxylase-like" evidence="1">
    <location>
        <begin position="50"/>
        <end position="112"/>
    </location>
</feature>
<dbReference type="eggNOG" id="COG2128">
    <property type="taxonomic scope" value="Bacteria"/>
</dbReference>
<evidence type="ECO:0000313" key="2">
    <source>
        <dbReference type="EMBL" id="EJZ12697.1"/>
    </source>
</evidence>
<dbReference type="EMBL" id="ALQA01000002">
    <property type="protein sequence ID" value="EJZ12697.1"/>
    <property type="molecule type" value="Genomic_DNA"/>
</dbReference>
<dbReference type="AlphaFoldDB" id="K0UZY3"/>
<keyword evidence="3" id="KW-1185">Reference proteome</keyword>
<protein>
    <submittedName>
        <fullName evidence="2">Carboxymuconolactone decarboxylase</fullName>
    </submittedName>
</protein>
<dbReference type="GO" id="GO:0051920">
    <property type="term" value="F:peroxiredoxin activity"/>
    <property type="evidence" value="ECO:0007669"/>
    <property type="project" value="InterPro"/>
</dbReference>
<dbReference type="HOGENOM" id="CLU_082760_2_1_11"/>
<dbReference type="PANTHER" id="PTHR34846">
    <property type="entry name" value="4-CARBOXYMUCONOLACTONE DECARBOXYLASE FAMILY PROTEIN (AFU_ORTHOLOGUE AFUA_6G11590)"/>
    <property type="match status" value="1"/>
</dbReference>
<dbReference type="PANTHER" id="PTHR34846:SF5">
    <property type="entry name" value="CARBOXYMUCONOLACTONE DECARBOXYLASE-LIKE DOMAIN-CONTAINING PROTEIN"/>
    <property type="match status" value="1"/>
</dbReference>
<sequence length="181" mass="20234">MTDAVRPRLVPLPDEEWDDEIRAALSPLLPGQRANPRDAGNVLGTLVRHPDLTRSYLHFNAHLLRASTLSDRVREVALLRAVHVRRSDYLWDHHLPLARRAGLTDAEIDAIAEGDPVDTLDRLLVRTVDELNATNTVGDATWSALREHFDERQILDLLFTIGCYQLLGAAVNVLGVLPESQ</sequence>
<evidence type="ECO:0000313" key="3">
    <source>
        <dbReference type="Proteomes" id="UP000006072"/>
    </source>
</evidence>
<dbReference type="Proteomes" id="UP000006072">
    <property type="component" value="Unassembled WGS sequence"/>
</dbReference>
<comment type="caution">
    <text evidence="2">The sequence shown here is derived from an EMBL/GenBank/DDBJ whole genome shotgun (WGS) entry which is preliminary data.</text>
</comment>
<dbReference type="Gene3D" id="1.20.1290.10">
    <property type="entry name" value="AhpD-like"/>
    <property type="match status" value="1"/>
</dbReference>
<proteinExistence type="predicted"/>
<accession>K0UZY3</accession>
<dbReference type="InterPro" id="IPR029032">
    <property type="entry name" value="AhpD-like"/>
</dbReference>
<organism evidence="2 3">
    <name type="scientific">Mycolicibacterium vaccae ATCC 25954</name>
    <dbReference type="NCBI Taxonomy" id="1194972"/>
    <lineage>
        <taxon>Bacteria</taxon>
        <taxon>Bacillati</taxon>
        <taxon>Actinomycetota</taxon>
        <taxon>Actinomycetes</taxon>
        <taxon>Mycobacteriales</taxon>
        <taxon>Mycobacteriaceae</taxon>
        <taxon>Mycolicibacterium</taxon>
    </lineage>
</organism>
<name>K0UZY3_MYCVA</name>
<reference evidence="2 3" key="1">
    <citation type="journal article" date="2012" name="J. Bacteriol.">
        <title>Complete Genome Sequence of Mycobacterium vaccae Type Strain ATCC 25954.</title>
        <authorList>
            <person name="Ho Y.S."/>
            <person name="Adroub S.A."/>
            <person name="Abadi M."/>
            <person name="Al Alwan B."/>
            <person name="Alkhateeb R."/>
            <person name="Gao G."/>
            <person name="Ragab A."/>
            <person name="Ali S."/>
            <person name="van Soolingen D."/>
            <person name="Bitter W."/>
            <person name="Pain A."/>
            <person name="Abdallah A.M."/>
        </authorList>
    </citation>
    <scope>NUCLEOTIDE SEQUENCE [LARGE SCALE GENOMIC DNA]</scope>
    <source>
        <strain evidence="2 3">ATCC 25954</strain>
    </source>
</reference>
<gene>
    <name evidence="2" type="ORF">MVAC_01405</name>
</gene>
<evidence type="ECO:0000259" key="1">
    <source>
        <dbReference type="Pfam" id="PF02627"/>
    </source>
</evidence>
<dbReference type="InterPro" id="IPR003779">
    <property type="entry name" value="CMD-like"/>
</dbReference>
<dbReference type="Pfam" id="PF02627">
    <property type="entry name" value="CMD"/>
    <property type="match status" value="1"/>
</dbReference>
<dbReference type="SUPFAM" id="SSF69118">
    <property type="entry name" value="AhpD-like"/>
    <property type="match status" value="1"/>
</dbReference>
<dbReference type="PATRIC" id="fig|1194972.3.peg.287"/>
<dbReference type="RefSeq" id="WP_003928234.1">
    <property type="nucleotide sequence ID" value="NZ_JH814683.1"/>
</dbReference>